<accession>A0A4U8V062</accession>
<dbReference type="EMBL" id="AZBU02000001">
    <property type="protein sequence ID" value="TMS39201.1"/>
    <property type="molecule type" value="Genomic_DNA"/>
</dbReference>
<dbReference type="EMBL" id="CM016762">
    <property type="protein sequence ID" value="TMS39201.1"/>
    <property type="molecule type" value="Genomic_DNA"/>
</dbReference>
<dbReference type="Proteomes" id="UP000298663">
    <property type="component" value="Chromosome X"/>
</dbReference>
<reference evidence="1 2" key="1">
    <citation type="journal article" date="2015" name="Genome Biol.">
        <title>Comparative genomics of Steinernema reveals deeply conserved gene regulatory networks.</title>
        <authorList>
            <person name="Dillman A.R."/>
            <person name="Macchietto M."/>
            <person name="Porter C.F."/>
            <person name="Rogers A."/>
            <person name="Williams B."/>
            <person name="Antoshechkin I."/>
            <person name="Lee M.M."/>
            <person name="Goodwin Z."/>
            <person name="Lu X."/>
            <person name="Lewis E.E."/>
            <person name="Goodrich-Blair H."/>
            <person name="Stock S.P."/>
            <person name="Adams B.J."/>
            <person name="Sternberg P.W."/>
            <person name="Mortazavi A."/>
        </authorList>
    </citation>
    <scope>NUCLEOTIDE SEQUENCE [LARGE SCALE GENOMIC DNA]</scope>
    <source>
        <strain evidence="1 2">ALL</strain>
    </source>
</reference>
<gene>
    <name evidence="1" type="ORF">L596_005766</name>
</gene>
<sequence>MRLDCNKQLFVPIIARPFSNIPSFEHSATVDHLCVSICRLPREKHFIIMVPVVRIVSENSRRRSVLSLFAASAPPRKREQMYTCSSLYVQNAVPPCSIFVFGFSGISS</sequence>
<protein>
    <submittedName>
        <fullName evidence="1">Uncharacterized protein</fullName>
    </submittedName>
</protein>
<reference evidence="1 2" key="2">
    <citation type="journal article" date="2019" name="G3 (Bethesda)">
        <title>Hybrid Assembly of the Genome of the Entomopathogenic Nematode Steinernema carpocapsae Identifies the X-Chromosome.</title>
        <authorList>
            <person name="Serra L."/>
            <person name="Macchietto M."/>
            <person name="Macias-Munoz A."/>
            <person name="McGill C.J."/>
            <person name="Rodriguez I.M."/>
            <person name="Rodriguez B."/>
            <person name="Murad R."/>
            <person name="Mortazavi A."/>
        </authorList>
    </citation>
    <scope>NUCLEOTIDE SEQUENCE [LARGE SCALE GENOMIC DNA]</scope>
    <source>
        <strain evidence="1 2">ALL</strain>
    </source>
</reference>
<comment type="caution">
    <text evidence="1">The sequence shown here is derived from an EMBL/GenBank/DDBJ whole genome shotgun (WGS) entry which is preliminary data.</text>
</comment>
<evidence type="ECO:0000313" key="2">
    <source>
        <dbReference type="Proteomes" id="UP000298663"/>
    </source>
</evidence>
<dbReference type="AlphaFoldDB" id="A0A4U8V062"/>
<keyword evidence="2" id="KW-1185">Reference proteome</keyword>
<name>A0A4U8V062_STECR</name>
<evidence type="ECO:0000313" key="1">
    <source>
        <dbReference type="EMBL" id="TMS39201.1"/>
    </source>
</evidence>
<organism evidence="1 2">
    <name type="scientific">Steinernema carpocapsae</name>
    <name type="common">Entomopathogenic nematode</name>
    <dbReference type="NCBI Taxonomy" id="34508"/>
    <lineage>
        <taxon>Eukaryota</taxon>
        <taxon>Metazoa</taxon>
        <taxon>Ecdysozoa</taxon>
        <taxon>Nematoda</taxon>
        <taxon>Chromadorea</taxon>
        <taxon>Rhabditida</taxon>
        <taxon>Tylenchina</taxon>
        <taxon>Panagrolaimomorpha</taxon>
        <taxon>Strongyloidoidea</taxon>
        <taxon>Steinernematidae</taxon>
        <taxon>Steinernema</taxon>
    </lineage>
</organism>
<proteinExistence type="predicted"/>